<dbReference type="AlphaFoldDB" id="A0A250KXH5"/>
<dbReference type="RefSeq" id="WP_119631497.1">
    <property type="nucleotide sequence ID" value="NZ_AP017928.1"/>
</dbReference>
<keyword evidence="1" id="KW-0732">Signal</keyword>
<protein>
    <recommendedName>
        <fullName evidence="4">Auto-transporter adhesin head GIN domain-containing protein</fullName>
    </recommendedName>
</protein>
<gene>
    <name evidence="2" type="ORF">sS8_4372</name>
</gene>
<proteinExistence type="predicted"/>
<evidence type="ECO:0000313" key="3">
    <source>
        <dbReference type="Proteomes" id="UP000266313"/>
    </source>
</evidence>
<reference evidence="2 3" key="1">
    <citation type="submission" date="2016-12" db="EMBL/GenBank/DDBJ databases">
        <title>Genome sequencing of Methylocaldum marinum.</title>
        <authorList>
            <person name="Takeuchi M."/>
            <person name="Kamagata Y."/>
            <person name="Hiraoka S."/>
            <person name="Oshima K."/>
            <person name="Hattori M."/>
            <person name="Iwasaki W."/>
        </authorList>
    </citation>
    <scope>NUCLEOTIDE SEQUENCE [LARGE SCALE GENOMIC DNA]</scope>
    <source>
        <strain evidence="2 3">S8</strain>
    </source>
</reference>
<sequence>MRLHGLAGFFVAAALAAFGSGCTEKSLGGASGADDVATVKISGARRDVSASHARLFDLYVSGDGNTVRVPSGSAIRTLWVSGVNHRITVAAGASVQSIQLSGVGTSIDLPENVHVAVSSSGVGSRIIKNSDGTDLDE</sequence>
<evidence type="ECO:0000313" key="2">
    <source>
        <dbReference type="EMBL" id="BBA36302.1"/>
    </source>
</evidence>
<dbReference type="OrthoDB" id="9894942at2"/>
<organism evidence="2 3">
    <name type="scientific">Methylocaldum marinum</name>
    <dbReference type="NCBI Taxonomy" id="1432792"/>
    <lineage>
        <taxon>Bacteria</taxon>
        <taxon>Pseudomonadati</taxon>
        <taxon>Pseudomonadota</taxon>
        <taxon>Gammaproteobacteria</taxon>
        <taxon>Methylococcales</taxon>
        <taxon>Methylococcaceae</taxon>
        <taxon>Methylocaldum</taxon>
    </lineage>
</organism>
<feature type="chain" id="PRO_5012625851" description="Auto-transporter adhesin head GIN domain-containing protein" evidence="1">
    <location>
        <begin position="17"/>
        <end position="137"/>
    </location>
</feature>
<keyword evidence="3" id="KW-1185">Reference proteome</keyword>
<dbReference type="PROSITE" id="PS51257">
    <property type="entry name" value="PROKAR_LIPOPROTEIN"/>
    <property type="match status" value="1"/>
</dbReference>
<evidence type="ECO:0000256" key="1">
    <source>
        <dbReference type="SAM" id="SignalP"/>
    </source>
</evidence>
<accession>A0A250KXH5</accession>
<dbReference type="KEGG" id="mmai:sS8_4372"/>
<dbReference type="Proteomes" id="UP000266313">
    <property type="component" value="Chromosome"/>
</dbReference>
<dbReference type="EMBL" id="AP017928">
    <property type="protein sequence ID" value="BBA36302.1"/>
    <property type="molecule type" value="Genomic_DNA"/>
</dbReference>
<name>A0A250KXH5_9GAMM</name>
<evidence type="ECO:0008006" key="4">
    <source>
        <dbReference type="Google" id="ProtNLM"/>
    </source>
</evidence>
<feature type="signal peptide" evidence="1">
    <location>
        <begin position="1"/>
        <end position="16"/>
    </location>
</feature>